<accession>A5ZTE1</accession>
<dbReference type="HOGENOM" id="CLU_3180803_0_0_9"/>
<protein>
    <submittedName>
        <fullName evidence="1">Uncharacterized protein</fullName>
    </submittedName>
</protein>
<evidence type="ECO:0000313" key="1">
    <source>
        <dbReference type="EMBL" id="EDM87096.1"/>
    </source>
</evidence>
<dbReference type="Proteomes" id="UP000006002">
    <property type="component" value="Unassembled WGS sequence"/>
</dbReference>
<name>A5ZTE1_9FIRM</name>
<evidence type="ECO:0000313" key="2">
    <source>
        <dbReference type="Proteomes" id="UP000006002"/>
    </source>
</evidence>
<gene>
    <name evidence="1" type="ORF">RUMOBE_02270</name>
</gene>
<dbReference type="RefSeq" id="WP_005421660.1">
    <property type="nucleotide sequence ID" value="NZ_CP102265.1"/>
</dbReference>
<proteinExistence type="predicted"/>
<organism evidence="1 2">
    <name type="scientific">Blautia obeum ATCC 29174</name>
    <dbReference type="NCBI Taxonomy" id="411459"/>
    <lineage>
        <taxon>Bacteria</taxon>
        <taxon>Bacillati</taxon>
        <taxon>Bacillota</taxon>
        <taxon>Clostridia</taxon>
        <taxon>Lachnospirales</taxon>
        <taxon>Lachnospiraceae</taxon>
        <taxon>Blautia</taxon>
    </lineage>
</organism>
<reference evidence="1 2" key="1">
    <citation type="submission" date="2007-03" db="EMBL/GenBank/DDBJ databases">
        <authorList>
            <person name="Fulton L."/>
            <person name="Clifton S."/>
            <person name="Fulton B."/>
            <person name="Xu J."/>
            <person name="Minx P."/>
            <person name="Pepin K.H."/>
            <person name="Johnson M."/>
            <person name="Thiruvilangam P."/>
            <person name="Bhonagiri V."/>
            <person name="Nash W.E."/>
            <person name="Mardis E.R."/>
            <person name="Wilson R.K."/>
        </authorList>
    </citation>
    <scope>NUCLEOTIDE SEQUENCE [LARGE SCALE GENOMIC DNA]</scope>
    <source>
        <strain evidence="1 2">ATCC 29174</strain>
    </source>
</reference>
<reference evidence="1 2" key="2">
    <citation type="submission" date="2007-04" db="EMBL/GenBank/DDBJ databases">
        <title>Draft genome sequence of Ruminococcus obeum (ATCC 29174).</title>
        <authorList>
            <person name="Sudarsanam P."/>
            <person name="Ley R."/>
            <person name="Guruge J."/>
            <person name="Turnbaugh P.J."/>
            <person name="Mahowald M."/>
            <person name="Liep D."/>
            <person name="Gordon J."/>
        </authorList>
    </citation>
    <scope>NUCLEOTIDE SEQUENCE [LARGE SCALE GENOMIC DNA]</scope>
    <source>
        <strain evidence="1 2">ATCC 29174</strain>
    </source>
</reference>
<dbReference type="AlphaFoldDB" id="A5ZTE1"/>
<dbReference type="EMBL" id="AAVO02000009">
    <property type="protein sequence ID" value="EDM87096.1"/>
    <property type="molecule type" value="Genomic_DNA"/>
</dbReference>
<comment type="caution">
    <text evidence="1">The sequence shown here is derived from an EMBL/GenBank/DDBJ whole genome shotgun (WGS) entry which is preliminary data.</text>
</comment>
<sequence length="46" mass="4886">MLNPKYERTETAACAGCTAAQILVGFAPDMNYLTLACISNVTALAY</sequence>
<dbReference type="GeneID" id="79802537"/>